<keyword evidence="3" id="KW-1185">Reference proteome</keyword>
<dbReference type="Proteomes" id="UP001230268">
    <property type="component" value="Unassembled WGS sequence"/>
</dbReference>
<evidence type="ECO:0000259" key="1">
    <source>
        <dbReference type="Pfam" id="PF23634"/>
    </source>
</evidence>
<feature type="domain" description="CERLI1-like PH" evidence="1">
    <location>
        <begin position="225"/>
        <end position="331"/>
    </location>
</feature>
<accession>A0AAD8LR43</accession>
<dbReference type="Pfam" id="PF23634">
    <property type="entry name" value="PH_CERLI1"/>
    <property type="match status" value="1"/>
</dbReference>
<organism evidence="2 3">
    <name type="scientific">Babesia gibsoni</name>
    <dbReference type="NCBI Taxonomy" id="33632"/>
    <lineage>
        <taxon>Eukaryota</taxon>
        <taxon>Sar</taxon>
        <taxon>Alveolata</taxon>
        <taxon>Apicomplexa</taxon>
        <taxon>Aconoidasida</taxon>
        <taxon>Piroplasmida</taxon>
        <taxon>Babesiidae</taxon>
        <taxon>Babesia</taxon>
    </lineage>
</organism>
<name>A0AAD8LR43_BABGI</name>
<evidence type="ECO:0000313" key="2">
    <source>
        <dbReference type="EMBL" id="KAK1442030.1"/>
    </source>
</evidence>
<comment type="caution">
    <text evidence="2">The sequence shown here is derived from an EMBL/GenBank/DDBJ whole genome shotgun (WGS) entry which is preliminary data.</text>
</comment>
<gene>
    <name evidence="2" type="ORF">BgAZ_400600</name>
</gene>
<dbReference type="InterPro" id="IPR056293">
    <property type="entry name" value="PH_CERLI1"/>
</dbReference>
<dbReference type="EMBL" id="JAVEPI010000004">
    <property type="protein sequence ID" value="KAK1442030.1"/>
    <property type="molecule type" value="Genomic_DNA"/>
</dbReference>
<sequence length="344" mass="39605">MLRVVGKGVRAACCRGAELCVWNVAKKFGSIIPDVSEYEPIASFCYYTGMHHHRGFQLLVEICAITGEFLKSKCAVEVVAGRNSVMMSDIPISSKGFLETVGSRGSIKVSPGDTIVQLVVYRKYLVTKKRVATVVFNIEKEILQADFPKNRWYTLKHDCKVVGRVRLSFHELATRESVVDCLVLQQALLRAQDYKNAGNEINTKINGDRIMLEHEKLYLFSFALEGALIAKDNYVSEMRYFKVVLRNGAWLWSYWNSQSECREYSTPQGSIPILSISTVLRHPTDYTSFYIKFYTKEEAKDLILKTLDRSRDVWSDALYFFIQQTRFYLEHFENFSAFEDMKMV</sequence>
<dbReference type="AlphaFoldDB" id="A0AAD8LR43"/>
<reference evidence="2" key="1">
    <citation type="submission" date="2023-08" db="EMBL/GenBank/DDBJ databases">
        <title>Draft sequence of the Babesia gibsoni genome.</title>
        <authorList>
            <person name="Yamagishi J.Y."/>
            <person name="Xuan X.X."/>
        </authorList>
    </citation>
    <scope>NUCLEOTIDE SEQUENCE</scope>
    <source>
        <strain evidence="2">Azabu</strain>
    </source>
</reference>
<proteinExistence type="predicted"/>
<evidence type="ECO:0000313" key="3">
    <source>
        <dbReference type="Proteomes" id="UP001230268"/>
    </source>
</evidence>
<protein>
    <recommendedName>
        <fullName evidence="1">CERLI1-like PH domain-containing protein</fullName>
    </recommendedName>
</protein>